<keyword evidence="3" id="KW-1185">Reference proteome</keyword>
<accession>A0A090DMV1</accession>
<dbReference type="AlphaFoldDB" id="A0A090DMV1"/>
<sequence length="276" mass="30735">MAIFEYLRLSLIRPDQSSLIGSDGGPAREITRREYLERVLSPSSLDFEYRGSHYTLLRDGIYGNIFVGRVGKQVIEPYHRGPEQGFAIDTVDGWRPVWLLLDLSSDSQLIAIQTGIASSKNLLQALFERIQSSLPAREYEAFIEYVSDAKEFWRVVEQNRGKLTRLEFTFVPPNALGLEEKIKAIVEAAKDVGSEKTKFTHTNQSGALDPKGEYVEAALKATSEGAGSVSLKSGKKTVFSSEKNKKTADIPKGEVPQQKDDAAITQMADRLYGQQK</sequence>
<feature type="region of interest" description="Disordered" evidence="1">
    <location>
        <begin position="238"/>
        <end position="276"/>
    </location>
</feature>
<organism evidence="2 3">
    <name type="scientific">Mesorhizobium plurifarium</name>
    <dbReference type="NCBI Taxonomy" id="69974"/>
    <lineage>
        <taxon>Bacteria</taxon>
        <taxon>Pseudomonadati</taxon>
        <taxon>Pseudomonadota</taxon>
        <taxon>Alphaproteobacteria</taxon>
        <taxon>Hyphomicrobiales</taxon>
        <taxon>Phyllobacteriaceae</taxon>
        <taxon>Mesorhizobium</taxon>
    </lineage>
</organism>
<proteinExistence type="predicted"/>
<feature type="compositionally biased region" description="Basic and acidic residues" evidence="1">
    <location>
        <begin position="242"/>
        <end position="262"/>
    </location>
</feature>
<evidence type="ECO:0000313" key="2">
    <source>
        <dbReference type="EMBL" id="CDX17671.1"/>
    </source>
</evidence>
<protein>
    <submittedName>
        <fullName evidence="2">Uncharacterized protein</fullName>
    </submittedName>
</protein>
<evidence type="ECO:0000256" key="1">
    <source>
        <dbReference type="SAM" id="MobiDB-lite"/>
    </source>
</evidence>
<dbReference type="EMBL" id="CCMZ01000017">
    <property type="protein sequence ID" value="CDX17671.1"/>
    <property type="molecule type" value="Genomic_DNA"/>
</dbReference>
<gene>
    <name evidence="2" type="ORF">MPL3356_240131</name>
</gene>
<reference evidence="3" key="1">
    <citation type="submission" date="2014-08" db="EMBL/GenBank/DDBJ databases">
        <authorList>
            <person name="Moulin L."/>
        </authorList>
    </citation>
    <scope>NUCLEOTIDE SEQUENCE [LARGE SCALE GENOMIC DNA]</scope>
</reference>
<evidence type="ECO:0000313" key="3">
    <source>
        <dbReference type="Proteomes" id="UP000045285"/>
    </source>
</evidence>
<name>A0A090DMV1_MESPL</name>
<dbReference type="Proteomes" id="UP000045285">
    <property type="component" value="Unassembled WGS sequence"/>
</dbReference>